<dbReference type="OrthoDB" id="2569619at2"/>
<dbReference type="InterPro" id="IPR018060">
    <property type="entry name" value="HTH_AraC"/>
</dbReference>
<dbReference type="PRINTS" id="PR00032">
    <property type="entry name" value="HTHARAC"/>
</dbReference>
<dbReference type="PANTHER" id="PTHR43280">
    <property type="entry name" value="ARAC-FAMILY TRANSCRIPTIONAL REGULATOR"/>
    <property type="match status" value="1"/>
</dbReference>
<proteinExistence type="predicted"/>
<name>A0A399D460_9BACT</name>
<evidence type="ECO:0000256" key="1">
    <source>
        <dbReference type="ARBA" id="ARBA00023015"/>
    </source>
</evidence>
<protein>
    <submittedName>
        <fullName evidence="5">AraC family transcriptional regulator</fullName>
    </submittedName>
</protein>
<gene>
    <name evidence="5" type="ORF">D1164_10030</name>
</gene>
<evidence type="ECO:0000256" key="2">
    <source>
        <dbReference type="ARBA" id="ARBA00023125"/>
    </source>
</evidence>
<dbReference type="Pfam" id="PF02311">
    <property type="entry name" value="AraC_binding"/>
    <property type="match status" value="1"/>
</dbReference>
<dbReference type="InterPro" id="IPR018062">
    <property type="entry name" value="HTH_AraC-typ_CS"/>
</dbReference>
<dbReference type="PROSITE" id="PS01124">
    <property type="entry name" value="HTH_ARAC_FAMILY_2"/>
    <property type="match status" value="1"/>
</dbReference>
<evidence type="ECO:0000259" key="4">
    <source>
        <dbReference type="PROSITE" id="PS01124"/>
    </source>
</evidence>
<sequence>MEISEIRLFKDPSSSFIYYHEKNPFSLWHNHPEYEFCYIKKGEGIRTIGDHIDRFVGGDIVLLGPYLPHEWKCDQHYYDKKGMFTGEGFAVQFQEDFIGGKFFSLPENAKLKKCLNDASLGCLFYGELKEKIIECILEMLHSDITGRLYKLFSIFNLLAEVDDYKLLSSPSFLEPYLKNENEGWDKAIQYILLNFQKNIKLQDLLELTNMGSTTFLESFKKHYRMPFKRYLINIRIGYACRLLADDALNISQIAYEAGFENLSNFNRQFKTLKGVTPREYKKHILGIG</sequence>
<dbReference type="Pfam" id="PF12833">
    <property type="entry name" value="HTH_18"/>
    <property type="match status" value="1"/>
</dbReference>
<feature type="domain" description="HTH araC/xylS-type" evidence="4">
    <location>
        <begin position="185"/>
        <end position="283"/>
    </location>
</feature>
<dbReference type="GO" id="GO:0003700">
    <property type="term" value="F:DNA-binding transcription factor activity"/>
    <property type="evidence" value="ECO:0007669"/>
    <property type="project" value="InterPro"/>
</dbReference>
<dbReference type="InterPro" id="IPR009057">
    <property type="entry name" value="Homeodomain-like_sf"/>
</dbReference>
<evidence type="ECO:0000256" key="3">
    <source>
        <dbReference type="ARBA" id="ARBA00023163"/>
    </source>
</evidence>
<dbReference type="SUPFAM" id="SSF51182">
    <property type="entry name" value="RmlC-like cupins"/>
    <property type="match status" value="1"/>
</dbReference>
<dbReference type="EMBL" id="QWET01000006">
    <property type="protein sequence ID" value="RIH65452.1"/>
    <property type="molecule type" value="Genomic_DNA"/>
</dbReference>
<organism evidence="5 6">
    <name type="scientific">Mariniphaga sediminis</name>
    <dbReference type="NCBI Taxonomy" id="1628158"/>
    <lineage>
        <taxon>Bacteria</taxon>
        <taxon>Pseudomonadati</taxon>
        <taxon>Bacteroidota</taxon>
        <taxon>Bacteroidia</taxon>
        <taxon>Marinilabiliales</taxon>
        <taxon>Prolixibacteraceae</taxon>
        <taxon>Mariniphaga</taxon>
    </lineage>
</organism>
<dbReference type="PROSITE" id="PS00041">
    <property type="entry name" value="HTH_ARAC_FAMILY_1"/>
    <property type="match status" value="1"/>
</dbReference>
<keyword evidence="2" id="KW-0238">DNA-binding</keyword>
<comment type="caution">
    <text evidence="5">The sequence shown here is derived from an EMBL/GenBank/DDBJ whole genome shotgun (WGS) entry which is preliminary data.</text>
</comment>
<keyword evidence="6" id="KW-1185">Reference proteome</keyword>
<dbReference type="GO" id="GO:0043565">
    <property type="term" value="F:sequence-specific DNA binding"/>
    <property type="evidence" value="ECO:0007669"/>
    <property type="project" value="InterPro"/>
</dbReference>
<evidence type="ECO:0000313" key="6">
    <source>
        <dbReference type="Proteomes" id="UP000266441"/>
    </source>
</evidence>
<dbReference type="SUPFAM" id="SSF46689">
    <property type="entry name" value="Homeodomain-like"/>
    <property type="match status" value="1"/>
</dbReference>
<dbReference type="InterPro" id="IPR003313">
    <property type="entry name" value="AraC-bd"/>
</dbReference>
<dbReference type="Proteomes" id="UP000266441">
    <property type="component" value="Unassembled WGS sequence"/>
</dbReference>
<dbReference type="InterPro" id="IPR014710">
    <property type="entry name" value="RmlC-like_jellyroll"/>
</dbReference>
<accession>A0A399D460</accession>
<dbReference type="PANTHER" id="PTHR43280:SF27">
    <property type="entry name" value="TRANSCRIPTIONAL REGULATOR MTLR"/>
    <property type="match status" value="1"/>
</dbReference>
<reference evidence="5 6" key="1">
    <citation type="journal article" date="2015" name="Int. J. Syst. Evol. Microbiol.">
        <title>Mariniphaga sediminis sp. nov., isolated from coastal sediment.</title>
        <authorList>
            <person name="Wang F.Q."/>
            <person name="Shen Q.Y."/>
            <person name="Chen G.J."/>
            <person name="Du Z.J."/>
        </authorList>
    </citation>
    <scope>NUCLEOTIDE SEQUENCE [LARGE SCALE GENOMIC DNA]</scope>
    <source>
        <strain evidence="5 6">SY21</strain>
    </source>
</reference>
<dbReference type="RefSeq" id="WP_119349833.1">
    <property type="nucleotide sequence ID" value="NZ_QWET01000006.1"/>
</dbReference>
<dbReference type="Gene3D" id="1.10.10.60">
    <property type="entry name" value="Homeodomain-like"/>
    <property type="match status" value="2"/>
</dbReference>
<evidence type="ECO:0000313" key="5">
    <source>
        <dbReference type="EMBL" id="RIH65452.1"/>
    </source>
</evidence>
<dbReference type="AlphaFoldDB" id="A0A399D460"/>
<dbReference type="InterPro" id="IPR020449">
    <property type="entry name" value="Tscrpt_reg_AraC-type_HTH"/>
</dbReference>
<dbReference type="SMART" id="SM00342">
    <property type="entry name" value="HTH_ARAC"/>
    <property type="match status" value="1"/>
</dbReference>
<keyword evidence="1" id="KW-0805">Transcription regulation</keyword>
<dbReference type="Gene3D" id="2.60.120.10">
    <property type="entry name" value="Jelly Rolls"/>
    <property type="match status" value="1"/>
</dbReference>
<keyword evidence="3" id="KW-0804">Transcription</keyword>
<dbReference type="InterPro" id="IPR011051">
    <property type="entry name" value="RmlC_Cupin_sf"/>
</dbReference>